<evidence type="ECO:0000256" key="7">
    <source>
        <dbReference type="ARBA" id="ARBA00015792"/>
    </source>
</evidence>
<evidence type="ECO:0000256" key="14">
    <source>
        <dbReference type="ARBA" id="ARBA00022989"/>
    </source>
</evidence>
<dbReference type="UniPathway" id="UPA00222"/>
<sequence>MYGARGGGISEREGLADRISVIQGTLSKAFGVMGGYIAASKGLVDVVRSFAPGFIFTTAISPLIAASARASVEHLKVSNVERERHRQVVQKVKNAMLNAGIEFVMTETHIIPVIVGDAEICREISGALLRDHGIYIQSINYPTVPHVSYGAGSCATARLLALRCSLPSFAFSTLCFWCAHRPVEQRLYVLYIGTVDILQEQLGLVLQLFPLNLQLEWHRLGHLSIPTLAMVLRIVPDGVNFDFVGYRKLALLGSFVLLLCSVLLIALKGVTLGTDFTGGMVANFSLDGGRSTVEQVRAALSDAGLSGLSVQGFGDGGQEFMVVFRGATGPSGSGELQHIKNALSSIGAITYKQLDYVGAQVGVAQVIRGVIAVLCSLVGMFLYLCCRFKWQFAVGGVLALVHDVAITMGMVSATGIEFGLPATAGVLMIIGYSVNDSVVIYDRIRELAGSGSMCGKDIGGMINAGINSTLSRTLLTSGTTLLAAVPLILLCEGAVRDLGVIVFCGVIVGTYSSIFISTIPL</sequence>
<protein>
    <recommendedName>
        <fullName evidence="7">Protein translocase subunit SecF</fullName>
    </recommendedName>
</protein>
<dbReference type="GO" id="GO:0015450">
    <property type="term" value="F:protein-transporting ATPase activity"/>
    <property type="evidence" value="ECO:0007669"/>
    <property type="project" value="InterPro"/>
</dbReference>
<keyword evidence="22" id="KW-1185">Reference proteome</keyword>
<comment type="caution">
    <text evidence="21">The sequence shown here is derived from an EMBL/GenBank/DDBJ whole genome shotgun (WGS) entry which is preliminary data.</text>
</comment>
<keyword evidence="14 18" id="KW-1133">Transmembrane helix</keyword>
<feature type="transmembrane region" description="Helical" evidence="18">
    <location>
        <begin position="473"/>
        <end position="491"/>
    </location>
</feature>
<evidence type="ECO:0000259" key="19">
    <source>
        <dbReference type="Pfam" id="PF00155"/>
    </source>
</evidence>
<evidence type="ECO:0000256" key="15">
    <source>
        <dbReference type="ARBA" id="ARBA00023010"/>
    </source>
</evidence>
<evidence type="ECO:0000256" key="17">
    <source>
        <dbReference type="RuleBase" id="RU003693"/>
    </source>
</evidence>
<dbReference type="PROSITE" id="PS00599">
    <property type="entry name" value="AA_TRANSFER_CLASS_2"/>
    <property type="match status" value="1"/>
</dbReference>
<dbReference type="Proteomes" id="UP000467840">
    <property type="component" value="Unassembled WGS sequence"/>
</dbReference>
<evidence type="ECO:0000256" key="3">
    <source>
        <dbReference type="ARBA" id="ARBA00004651"/>
    </source>
</evidence>
<keyword evidence="12" id="KW-0746">Sphingolipid metabolism</keyword>
<keyword evidence="12" id="KW-0443">Lipid metabolism</keyword>
<evidence type="ECO:0000256" key="10">
    <source>
        <dbReference type="ARBA" id="ARBA00022692"/>
    </source>
</evidence>
<dbReference type="AlphaFoldDB" id="A0A6A6K472"/>
<dbReference type="Gene3D" id="3.40.640.10">
    <property type="entry name" value="Type I PLP-dependent aspartate aminotransferase-like (Major domain)"/>
    <property type="match status" value="1"/>
</dbReference>
<feature type="transmembrane region" description="Helical" evidence="18">
    <location>
        <begin position="249"/>
        <end position="267"/>
    </location>
</feature>
<dbReference type="GO" id="GO:0016740">
    <property type="term" value="F:transferase activity"/>
    <property type="evidence" value="ECO:0007669"/>
    <property type="project" value="InterPro"/>
</dbReference>
<dbReference type="GO" id="GO:0006665">
    <property type="term" value="P:sphingolipid metabolic process"/>
    <property type="evidence" value="ECO:0007669"/>
    <property type="project" value="UniProtKB-UniPathway"/>
</dbReference>
<evidence type="ECO:0000256" key="8">
    <source>
        <dbReference type="ARBA" id="ARBA00022448"/>
    </source>
</evidence>
<dbReference type="Pfam" id="PF00155">
    <property type="entry name" value="Aminotran_1_2"/>
    <property type="match status" value="1"/>
</dbReference>
<dbReference type="InterPro" id="IPR001917">
    <property type="entry name" value="Aminotrans_II_pyridoxalP_BS"/>
</dbReference>
<keyword evidence="13" id="KW-0653">Protein transport</keyword>
<evidence type="ECO:0000256" key="5">
    <source>
        <dbReference type="ARBA" id="ARBA00004991"/>
    </source>
</evidence>
<dbReference type="InterPro" id="IPR004839">
    <property type="entry name" value="Aminotransferase_I/II_large"/>
</dbReference>
<dbReference type="Gene3D" id="3.90.1150.10">
    <property type="entry name" value="Aspartate Aminotransferase, domain 1"/>
    <property type="match status" value="1"/>
</dbReference>
<proteinExistence type="inferred from homology"/>
<evidence type="ECO:0000256" key="13">
    <source>
        <dbReference type="ARBA" id="ARBA00022927"/>
    </source>
</evidence>
<keyword evidence="10 18" id="KW-0812">Transmembrane</keyword>
<dbReference type="PANTHER" id="PTHR30081:SF8">
    <property type="entry name" value="PROTEIN TRANSLOCASE SUBUNIT SECF"/>
    <property type="match status" value="1"/>
</dbReference>
<evidence type="ECO:0000256" key="12">
    <source>
        <dbReference type="ARBA" id="ARBA00022919"/>
    </source>
</evidence>
<evidence type="ECO:0000256" key="1">
    <source>
        <dbReference type="ARBA" id="ARBA00001933"/>
    </source>
</evidence>
<organism evidence="21 22">
    <name type="scientific">Hevea brasiliensis</name>
    <name type="common">Para rubber tree</name>
    <name type="synonym">Siphonia brasiliensis</name>
    <dbReference type="NCBI Taxonomy" id="3981"/>
    <lineage>
        <taxon>Eukaryota</taxon>
        <taxon>Viridiplantae</taxon>
        <taxon>Streptophyta</taxon>
        <taxon>Embryophyta</taxon>
        <taxon>Tracheophyta</taxon>
        <taxon>Spermatophyta</taxon>
        <taxon>Magnoliopsida</taxon>
        <taxon>eudicotyledons</taxon>
        <taxon>Gunneridae</taxon>
        <taxon>Pentapetalae</taxon>
        <taxon>rosids</taxon>
        <taxon>fabids</taxon>
        <taxon>Malpighiales</taxon>
        <taxon>Euphorbiaceae</taxon>
        <taxon>Crotonoideae</taxon>
        <taxon>Micrandreae</taxon>
        <taxon>Hevea</taxon>
    </lineage>
</organism>
<dbReference type="InterPro" id="IPR048634">
    <property type="entry name" value="SecD_SecF_C"/>
</dbReference>
<dbReference type="InterPro" id="IPR015424">
    <property type="entry name" value="PyrdxlP-dep_Trfase"/>
</dbReference>
<feature type="transmembrane region" description="Helical" evidence="18">
    <location>
        <begin position="498"/>
        <end position="519"/>
    </location>
</feature>
<dbReference type="Pfam" id="PF02355">
    <property type="entry name" value="SecD_SecF_C"/>
    <property type="match status" value="1"/>
</dbReference>
<reference evidence="21 22" key="1">
    <citation type="journal article" date="2020" name="Mol. Plant">
        <title>The Chromosome-Based Rubber Tree Genome Provides New Insights into Spurge Genome Evolution and Rubber Biosynthesis.</title>
        <authorList>
            <person name="Liu J."/>
            <person name="Shi C."/>
            <person name="Shi C.C."/>
            <person name="Li W."/>
            <person name="Zhang Q.J."/>
            <person name="Zhang Y."/>
            <person name="Li K."/>
            <person name="Lu H.F."/>
            <person name="Shi C."/>
            <person name="Zhu S.T."/>
            <person name="Xiao Z.Y."/>
            <person name="Nan H."/>
            <person name="Yue Y."/>
            <person name="Zhu X.G."/>
            <person name="Wu Y."/>
            <person name="Hong X.N."/>
            <person name="Fan G.Y."/>
            <person name="Tong Y."/>
            <person name="Zhang D."/>
            <person name="Mao C.L."/>
            <person name="Liu Y.L."/>
            <person name="Hao S.J."/>
            <person name="Liu W.Q."/>
            <person name="Lv M.Q."/>
            <person name="Zhang H.B."/>
            <person name="Liu Y."/>
            <person name="Hu-Tang G.R."/>
            <person name="Wang J.P."/>
            <person name="Wang J.H."/>
            <person name="Sun Y.H."/>
            <person name="Ni S.B."/>
            <person name="Chen W.B."/>
            <person name="Zhang X.C."/>
            <person name="Jiao Y.N."/>
            <person name="Eichler E.E."/>
            <person name="Li G.H."/>
            <person name="Liu X."/>
            <person name="Gao L.Z."/>
        </authorList>
    </citation>
    <scope>NUCLEOTIDE SEQUENCE [LARGE SCALE GENOMIC DNA]</scope>
    <source>
        <strain evidence="22">cv. GT1</strain>
        <tissue evidence="21">Leaf</tissue>
    </source>
</reference>
<gene>
    <name evidence="21" type="ORF">GH714_043013</name>
</gene>
<dbReference type="PANTHER" id="PTHR30081">
    <property type="entry name" value="PROTEIN-EXPORT MEMBRANE PROTEIN SEC"/>
    <property type="match status" value="1"/>
</dbReference>
<feature type="transmembrane region" description="Helical" evidence="18">
    <location>
        <begin position="392"/>
        <end position="411"/>
    </location>
</feature>
<dbReference type="NCBIfam" id="TIGR00916">
    <property type="entry name" value="2A0604s01"/>
    <property type="match status" value="1"/>
</dbReference>
<keyword evidence="15" id="KW-0811">Translocation</keyword>
<evidence type="ECO:0000256" key="18">
    <source>
        <dbReference type="SAM" id="Phobius"/>
    </source>
</evidence>
<dbReference type="EMBL" id="JAAGAX010000511">
    <property type="protein sequence ID" value="KAF2282189.1"/>
    <property type="molecule type" value="Genomic_DNA"/>
</dbReference>
<keyword evidence="8" id="KW-0813">Transport</keyword>
<feature type="transmembrane region" description="Helical" evidence="18">
    <location>
        <begin position="366"/>
        <end position="385"/>
    </location>
</feature>
<evidence type="ECO:0000256" key="11">
    <source>
        <dbReference type="ARBA" id="ARBA00022898"/>
    </source>
</evidence>
<keyword evidence="16 18" id="KW-0472">Membrane</keyword>
<dbReference type="InterPro" id="IPR022645">
    <property type="entry name" value="SecD/SecF_bac"/>
</dbReference>
<feature type="domain" description="Protein export membrane protein SecD/SecF C-terminal" evidence="20">
    <location>
        <begin position="340"/>
        <end position="518"/>
    </location>
</feature>
<evidence type="ECO:0000259" key="20">
    <source>
        <dbReference type="Pfam" id="PF02355"/>
    </source>
</evidence>
<dbReference type="PRINTS" id="PR01755">
    <property type="entry name" value="SECFTRNLCASE"/>
</dbReference>
<evidence type="ECO:0000313" key="21">
    <source>
        <dbReference type="EMBL" id="KAF2282189.1"/>
    </source>
</evidence>
<dbReference type="GO" id="GO:0005789">
    <property type="term" value="C:endoplasmic reticulum membrane"/>
    <property type="evidence" value="ECO:0007669"/>
    <property type="project" value="UniProtKB-SubCell"/>
</dbReference>
<evidence type="ECO:0000256" key="6">
    <source>
        <dbReference type="ARBA" id="ARBA00008392"/>
    </source>
</evidence>
<dbReference type="InterPro" id="IPR022813">
    <property type="entry name" value="SecD/SecF_arch_bac"/>
</dbReference>
<dbReference type="InterPro" id="IPR005665">
    <property type="entry name" value="SecF_bac"/>
</dbReference>
<evidence type="ECO:0000313" key="22">
    <source>
        <dbReference type="Proteomes" id="UP000467840"/>
    </source>
</evidence>
<dbReference type="InterPro" id="IPR015422">
    <property type="entry name" value="PyrdxlP-dep_Trfase_small"/>
</dbReference>
<comment type="pathway">
    <text evidence="5">Sphingolipid metabolism.</text>
</comment>
<dbReference type="InterPro" id="IPR055344">
    <property type="entry name" value="SecD_SecF_C_bact"/>
</dbReference>
<dbReference type="SUPFAM" id="SSF53383">
    <property type="entry name" value="PLP-dependent transferases"/>
    <property type="match status" value="1"/>
</dbReference>
<comment type="cofactor">
    <cofactor evidence="1 17">
        <name>pyridoxal 5'-phosphate</name>
        <dbReference type="ChEBI" id="CHEBI:597326"/>
    </cofactor>
</comment>
<dbReference type="Gene3D" id="1.20.1640.10">
    <property type="entry name" value="Multidrug efflux transporter AcrB transmembrane domain"/>
    <property type="match status" value="1"/>
</dbReference>
<dbReference type="NCBIfam" id="TIGR00966">
    <property type="entry name" value="transloc_SecF"/>
    <property type="match status" value="1"/>
</dbReference>
<keyword evidence="9" id="KW-1003">Cell membrane</keyword>
<evidence type="ECO:0000256" key="9">
    <source>
        <dbReference type="ARBA" id="ARBA00022475"/>
    </source>
</evidence>
<dbReference type="HAMAP" id="MF_01464_B">
    <property type="entry name" value="SecF_B"/>
    <property type="match status" value="1"/>
</dbReference>
<dbReference type="GO" id="GO:0005886">
    <property type="term" value="C:plasma membrane"/>
    <property type="evidence" value="ECO:0007669"/>
    <property type="project" value="UniProtKB-SubCell"/>
</dbReference>
<comment type="subcellular location">
    <subcellularLocation>
        <location evidence="3">Cell membrane</location>
        <topology evidence="3">Multi-pass membrane protein</topology>
    </subcellularLocation>
    <subcellularLocation>
        <location evidence="2">Endoplasmic reticulum membrane</location>
        <topology evidence="2">Single-pass membrane protein</topology>
    </subcellularLocation>
</comment>
<comment type="similarity">
    <text evidence="6 17">Belongs to the class-II pyridoxal-phosphate-dependent aminotransferase family.</text>
</comment>
<evidence type="ECO:0000256" key="16">
    <source>
        <dbReference type="ARBA" id="ARBA00023136"/>
    </source>
</evidence>
<dbReference type="GO" id="GO:0030170">
    <property type="term" value="F:pyridoxal phosphate binding"/>
    <property type="evidence" value="ECO:0007669"/>
    <property type="project" value="InterPro"/>
</dbReference>
<evidence type="ECO:0000256" key="4">
    <source>
        <dbReference type="ARBA" id="ARBA00004760"/>
    </source>
</evidence>
<comment type="pathway">
    <text evidence="4">Lipid metabolism; sphingolipid metabolism.</text>
</comment>
<feature type="domain" description="Aminotransferase class I/classII large" evidence="19">
    <location>
        <begin position="10"/>
        <end position="146"/>
    </location>
</feature>
<dbReference type="SUPFAM" id="SSF82866">
    <property type="entry name" value="Multidrug efflux transporter AcrB transmembrane domain"/>
    <property type="match status" value="1"/>
</dbReference>
<accession>A0A6A6K472</accession>
<name>A0A6A6K472_HEVBR</name>
<keyword evidence="11 17" id="KW-0663">Pyridoxal phosphate</keyword>
<evidence type="ECO:0000256" key="2">
    <source>
        <dbReference type="ARBA" id="ARBA00004389"/>
    </source>
</evidence>
<dbReference type="GO" id="GO:0006886">
    <property type="term" value="P:intracellular protein transport"/>
    <property type="evidence" value="ECO:0007669"/>
    <property type="project" value="InterPro"/>
</dbReference>
<dbReference type="InterPro" id="IPR015421">
    <property type="entry name" value="PyrdxlP-dep_Trfase_major"/>
</dbReference>